<dbReference type="RefSeq" id="WP_289367257.1">
    <property type="nucleotide sequence ID" value="NZ_JAUCBP010000014.1"/>
</dbReference>
<dbReference type="InterPro" id="IPR016181">
    <property type="entry name" value="Acyl_CoA_acyltransferase"/>
</dbReference>
<accession>A0ABT7T1M8</accession>
<dbReference type="SUPFAM" id="SSF55729">
    <property type="entry name" value="Acyl-CoA N-acyltransferases (Nat)"/>
    <property type="match status" value="1"/>
</dbReference>
<feature type="domain" description="N-acetyltransferase" evidence="1">
    <location>
        <begin position="1"/>
        <end position="148"/>
    </location>
</feature>
<gene>
    <name evidence="2" type="ORF">QTP81_17065</name>
</gene>
<proteinExistence type="predicted"/>
<name>A0ABT7T1M8_9ALTE</name>
<organism evidence="2 3">
    <name type="scientific">Alteromonas arenosi</name>
    <dbReference type="NCBI Taxonomy" id="3055817"/>
    <lineage>
        <taxon>Bacteria</taxon>
        <taxon>Pseudomonadati</taxon>
        <taxon>Pseudomonadota</taxon>
        <taxon>Gammaproteobacteria</taxon>
        <taxon>Alteromonadales</taxon>
        <taxon>Alteromonadaceae</taxon>
        <taxon>Alteromonas/Salinimonas group</taxon>
        <taxon>Alteromonas</taxon>
    </lineage>
</organism>
<keyword evidence="2" id="KW-0808">Transferase</keyword>
<dbReference type="Proteomes" id="UP001234343">
    <property type="component" value="Unassembled WGS sequence"/>
</dbReference>
<dbReference type="InterPro" id="IPR000182">
    <property type="entry name" value="GNAT_dom"/>
</dbReference>
<keyword evidence="3" id="KW-1185">Reference proteome</keyword>
<dbReference type="GO" id="GO:0016746">
    <property type="term" value="F:acyltransferase activity"/>
    <property type="evidence" value="ECO:0007669"/>
    <property type="project" value="UniProtKB-KW"/>
</dbReference>
<evidence type="ECO:0000259" key="1">
    <source>
        <dbReference type="PROSITE" id="PS51186"/>
    </source>
</evidence>
<evidence type="ECO:0000313" key="3">
    <source>
        <dbReference type="Proteomes" id="UP001234343"/>
    </source>
</evidence>
<dbReference type="Gene3D" id="3.40.630.30">
    <property type="match status" value="1"/>
</dbReference>
<protein>
    <submittedName>
        <fullName evidence="2">N-acetyltransferase</fullName>
        <ecNumber evidence="2">2.3.1.-</ecNumber>
    </submittedName>
</protein>
<dbReference type="CDD" id="cd04301">
    <property type="entry name" value="NAT_SF"/>
    <property type="match status" value="1"/>
</dbReference>
<evidence type="ECO:0000313" key="2">
    <source>
        <dbReference type="EMBL" id="MDM7862321.1"/>
    </source>
</evidence>
<keyword evidence="2" id="KW-0012">Acyltransferase</keyword>
<dbReference type="EC" id="2.3.1.-" evidence="2"/>
<dbReference type="Pfam" id="PF13508">
    <property type="entry name" value="Acetyltransf_7"/>
    <property type="match status" value="1"/>
</dbReference>
<reference evidence="2 3" key="1">
    <citation type="submission" date="2023-06" db="EMBL/GenBank/DDBJ databases">
        <title>Alteromonas sp. ASW11-36 isolated from intertidal sand.</title>
        <authorList>
            <person name="Li Y."/>
        </authorList>
    </citation>
    <scope>NUCLEOTIDE SEQUENCE [LARGE SCALE GENOMIC DNA]</scope>
    <source>
        <strain evidence="2 3">ASW11-36</strain>
    </source>
</reference>
<sequence length="178" mass="19096">MEYYSFSLDQLDTTIALYTDVFAAAEGQAVGESIGQLVRALVTTSAERDLYGYIAKDGNTMVGGIFFSRFSTAHESTIFMLSPVAVANDYHGQGVGQALIAFGLQSMTKQGVDIVVTYGDPAFYSKSGFAPLDENKIKAPFPLSQPVGWQAVALNGKPIPIIAGATQCVDAFNNPKHW</sequence>
<dbReference type="PROSITE" id="PS51186">
    <property type="entry name" value="GNAT"/>
    <property type="match status" value="1"/>
</dbReference>
<comment type="caution">
    <text evidence="2">The sequence shown here is derived from an EMBL/GenBank/DDBJ whole genome shotgun (WGS) entry which is preliminary data.</text>
</comment>
<dbReference type="EMBL" id="JAUCBP010000014">
    <property type="protein sequence ID" value="MDM7862321.1"/>
    <property type="molecule type" value="Genomic_DNA"/>
</dbReference>